<dbReference type="InterPro" id="IPR039927">
    <property type="entry name" value="Ribosomal_mL43"/>
</dbReference>
<keyword evidence="3 7" id="KW-0689">Ribosomal protein</keyword>
<organism evidence="7 8">
    <name type="scientific">Schistosoma haematobium</name>
    <name type="common">Blood fluke</name>
    <dbReference type="NCBI Taxonomy" id="6185"/>
    <lineage>
        <taxon>Eukaryota</taxon>
        <taxon>Metazoa</taxon>
        <taxon>Spiralia</taxon>
        <taxon>Lophotrochozoa</taxon>
        <taxon>Platyhelminthes</taxon>
        <taxon>Trematoda</taxon>
        <taxon>Digenea</taxon>
        <taxon>Strigeidida</taxon>
        <taxon>Schistosomatoidea</taxon>
        <taxon>Schistosomatidae</taxon>
        <taxon>Schistosoma</taxon>
    </lineage>
</organism>
<dbReference type="PANTHER" id="PTHR21396:SF2">
    <property type="entry name" value="LARGE RIBOSOMAL SUBUNIT PROTEIN ML43"/>
    <property type="match status" value="1"/>
</dbReference>
<reference evidence="7" key="2">
    <citation type="journal article" date="2019" name="Gigascience">
        <title>High-quality Schistosoma haematobium genome achieved by single-molecule and long-range sequencing.</title>
        <authorList>
            <person name="Stroehlein A.J."/>
            <person name="Korhonen P.K."/>
            <person name="Chong T.M."/>
            <person name="Lim Y.L."/>
            <person name="Chan K.G."/>
            <person name="Webster B."/>
            <person name="Rollinson D."/>
            <person name="Brindley P.J."/>
            <person name="Gasser R.B."/>
            <person name="Young N.D."/>
        </authorList>
    </citation>
    <scope>NUCLEOTIDE SEQUENCE</scope>
</reference>
<protein>
    <recommendedName>
        <fullName evidence="6">Large ribosomal subunit protein mL43</fullName>
    </recommendedName>
</protein>
<reference evidence="7" key="1">
    <citation type="journal article" date="2012" name="Nat. Genet.">
        <title>Whole-genome sequence of Schistosoma haematobium.</title>
        <authorList>
            <person name="Young N.D."/>
            <person name="Jex A.R."/>
            <person name="Li B."/>
            <person name="Liu S."/>
            <person name="Yang L."/>
            <person name="Xiong Z."/>
            <person name="Li Y."/>
            <person name="Cantacessi C."/>
            <person name="Hall R.S."/>
            <person name="Xu X."/>
            <person name="Chen F."/>
            <person name="Wu X."/>
            <person name="Zerlotini A."/>
            <person name="Oliveira G."/>
            <person name="Hofmann A."/>
            <person name="Zhang G."/>
            <person name="Fang X."/>
            <person name="Kang Y."/>
            <person name="Campbell B.E."/>
            <person name="Loukas A."/>
            <person name="Ranganathan S."/>
            <person name="Rollinson D."/>
            <person name="Rinaldi G."/>
            <person name="Brindley P.J."/>
            <person name="Yang H."/>
            <person name="Wang J."/>
            <person name="Wang J."/>
            <person name="Gasser R.B."/>
        </authorList>
    </citation>
    <scope>NUCLEOTIDE SEQUENCE</scope>
</reference>
<dbReference type="EMBL" id="AMPZ03000001">
    <property type="protein sequence ID" value="KAH9594590.1"/>
    <property type="molecule type" value="Genomic_DNA"/>
</dbReference>
<evidence type="ECO:0000313" key="8">
    <source>
        <dbReference type="Proteomes" id="UP000471633"/>
    </source>
</evidence>
<evidence type="ECO:0000313" key="7">
    <source>
        <dbReference type="EMBL" id="KAH9594590.1"/>
    </source>
</evidence>
<evidence type="ECO:0000256" key="6">
    <source>
        <dbReference type="ARBA" id="ARBA00035188"/>
    </source>
</evidence>
<evidence type="ECO:0000256" key="5">
    <source>
        <dbReference type="ARBA" id="ARBA00023274"/>
    </source>
</evidence>
<dbReference type="AlphaFoldDB" id="A0A6A5DE96"/>
<evidence type="ECO:0000256" key="2">
    <source>
        <dbReference type="ARBA" id="ARBA00006073"/>
    </source>
</evidence>
<sequence length="219" mass="26002">MLPKTDMVCSSDRVDWYIRNLRIKQQQNQVPTQLSKAYSQTTTSQKTLFNNSYDRAHHKPSGFRDYIENHLVDFARDNPATVIYVKPRRNRPPLLVAEYRRFEYLRIIIIISVCGNWQYVRAKDMTCEEIANWINFLRTRSGVNIFPMYKYWSTKRPSIQGMWHPFYEPLYNQTVLKTPNEIVRNIGQLCQNKQNVLSAEEVLLEKAKLQQYRLSDLSS</sequence>
<dbReference type="InterPro" id="IPR007741">
    <property type="entry name" value="Ribosomal_mL43/mS25/NADH_DH"/>
</dbReference>
<keyword evidence="8" id="KW-1185">Reference proteome</keyword>
<reference evidence="7" key="4">
    <citation type="journal article" date="2022" name="PLoS Pathog.">
        <title>Chromosome-level genome of Schistosoma haematobium underpins genome-wide explorations of molecular variation.</title>
        <authorList>
            <person name="Stroehlein A.J."/>
            <person name="Korhonen P.K."/>
            <person name="Lee V.V."/>
            <person name="Ralph S.A."/>
            <person name="Mentink-Kane M."/>
            <person name="You H."/>
            <person name="McManus D.P."/>
            <person name="Tchuente L.T."/>
            <person name="Stothard J.R."/>
            <person name="Kaur P."/>
            <person name="Dudchenko O."/>
            <person name="Aiden E.L."/>
            <person name="Yang B."/>
            <person name="Yang H."/>
            <person name="Emery A.M."/>
            <person name="Webster B.L."/>
            <person name="Brindley P.J."/>
            <person name="Rollinson D."/>
            <person name="Chang B.C.H."/>
            <person name="Gasser R.B."/>
            <person name="Young N.D."/>
        </authorList>
    </citation>
    <scope>NUCLEOTIDE SEQUENCE</scope>
</reference>
<keyword evidence="5" id="KW-0687">Ribonucleoprotein</keyword>
<evidence type="ECO:0000256" key="3">
    <source>
        <dbReference type="ARBA" id="ARBA00022980"/>
    </source>
</evidence>
<dbReference type="KEGG" id="shx:MS3_00007078"/>
<evidence type="ECO:0000256" key="1">
    <source>
        <dbReference type="ARBA" id="ARBA00004173"/>
    </source>
</evidence>
<dbReference type="SUPFAM" id="SSF52833">
    <property type="entry name" value="Thioredoxin-like"/>
    <property type="match status" value="1"/>
</dbReference>
<dbReference type="Pfam" id="PF05047">
    <property type="entry name" value="L51_S25_CI-B8"/>
    <property type="match status" value="1"/>
</dbReference>
<comment type="caution">
    <text evidence="7">The sequence shown here is derived from an EMBL/GenBank/DDBJ whole genome shotgun (WGS) entry which is preliminary data.</text>
</comment>
<comment type="subcellular location">
    <subcellularLocation>
        <location evidence="1">Mitochondrion</location>
    </subcellularLocation>
</comment>
<comment type="similarity">
    <text evidence="2">Belongs to the mitochondrion-specific ribosomal protein mL43 family.</text>
</comment>
<evidence type="ECO:0000256" key="4">
    <source>
        <dbReference type="ARBA" id="ARBA00023128"/>
    </source>
</evidence>
<dbReference type="GO" id="GO:0005762">
    <property type="term" value="C:mitochondrial large ribosomal subunit"/>
    <property type="evidence" value="ECO:0007669"/>
    <property type="project" value="TreeGrafter"/>
</dbReference>
<dbReference type="SMART" id="SM00916">
    <property type="entry name" value="L51_S25_CI-B8"/>
    <property type="match status" value="1"/>
</dbReference>
<dbReference type="CTD" id="24597838"/>
<name>A0A6A5DE96_SCHHA</name>
<dbReference type="GO" id="GO:0032543">
    <property type="term" value="P:mitochondrial translation"/>
    <property type="evidence" value="ECO:0007669"/>
    <property type="project" value="InterPro"/>
</dbReference>
<keyword evidence="4" id="KW-0496">Mitochondrion</keyword>
<dbReference type="GeneID" id="24597838"/>
<dbReference type="RefSeq" id="XP_035587937.1">
    <property type="nucleotide sequence ID" value="XM_035730584.1"/>
</dbReference>
<gene>
    <name evidence="7" type="primary">MRPL43_1</name>
    <name evidence="7" type="ORF">MS3_00007078</name>
</gene>
<accession>A0A6A5DE96</accession>
<reference evidence="7" key="3">
    <citation type="submission" date="2021-06" db="EMBL/GenBank/DDBJ databases">
        <title>Chromosome-level genome assembly for S. haematobium.</title>
        <authorList>
            <person name="Stroehlein A.J."/>
        </authorList>
    </citation>
    <scope>NUCLEOTIDE SEQUENCE</scope>
</reference>
<dbReference type="Gene3D" id="3.40.30.10">
    <property type="entry name" value="Glutaredoxin"/>
    <property type="match status" value="1"/>
</dbReference>
<proteinExistence type="inferred from homology"/>
<dbReference type="InterPro" id="IPR036249">
    <property type="entry name" value="Thioredoxin-like_sf"/>
</dbReference>
<dbReference type="Proteomes" id="UP000471633">
    <property type="component" value="Unassembled WGS sequence"/>
</dbReference>
<dbReference type="PANTHER" id="PTHR21396">
    <property type="entry name" value="39S RIBOSOMAL PROTEIN L43"/>
    <property type="match status" value="1"/>
</dbReference>
<dbReference type="GO" id="GO:0003735">
    <property type="term" value="F:structural constituent of ribosome"/>
    <property type="evidence" value="ECO:0007669"/>
    <property type="project" value="InterPro"/>
</dbReference>